<comment type="similarity">
    <text evidence="3">Belongs to the GST superfamily. Sigma family.</text>
</comment>
<dbReference type="PROSITE" id="PS50405">
    <property type="entry name" value="GST_CTER"/>
    <property type="match status" value="1"/>
</dbReference>
<evidence type="ECO:0000256" key="2">
    <source>
        <dbReference type="ARBA" id="ARBA00022679"/>
    </source>
</evidence>
<gene>
    <name evidence="6" type="ORF">GE061_016383</name>
</gene>
<dbReference type="SFLD" id="SFLDG01205">
    <property type="entry name" value="AMPS.1"/>
    <property type="match status" value="1"/>
</dbReference>
<dbReference type="InterPro" id="IPR050213">
    <property type="entry name" value="GST_superfamily"/>
</dbReference>
<dbReference type="Gene3D" id="1.20.1050.10">
    <property type="match status" value="1"/>
</dbReference>
<dbReference type="SFLD" id="SFLDS00019">
    <property type="entry name" value="Glutathione_Transferase_(cytos"/>
    <property type="match status" value="1"/>
</dbReference>
<dbReference type="CDD" id="cd03192">
    <property type="entry name" value="GST_C_Sigma_like"/>
    <property type="match status" value="1"/>
</dbReference>
<dbReference type="Pfam" id="PF14497">
    <property type="entry name" value="GST_C_3"/>
    <property type="match status" value="1"/>
</dbReference>
<dbReference type="PANTHER" id="PTHR11571:SF224">
    <property type="entry name" value="HEMATOPOIETIC PROSTAGLANDIN D SYNTHASE"/>
    <property type="match status" value="1"/>
</dbReference>
<name>A0A6A4JS89_APOLU</name>
<dbReference type="SUPFAM" id="SSF47616">
    <property type="entry name" value="GST C-terminal domain-like"/>
    <property type="match status" value="1"/>
</dbReference>
<comment type="caution">
    <text evidence="6">The sequence shown here is derived from an EMBL/GenBank/DDBJ whole genome shotgun (WGS) entry which is preliminary data.</text>
</comment>
<dbReference type="InterPro" id="IPR004045">
    <property type="entry name" value="Glutathione_S-Trfase_N"/>
</dbReference>
<dbReference type="SFLD" id="SFLDG00363">
    <property type="entry name" value="AMPS_(cytGST):_Alpha-__Mu-__Pi"/>
    <property type="match status" value="1"/>
</dbReference>
<evidence type="ECO:0000313" key="7">
    <source>
        <dbReference type="Proteomes" id="UP000466442"/>
    </source>
</evidence>
<dbReference type="Proteomes" id="UP000466442">
    <property type="component" value="Unassembled WGS sequence"/>
</dbReference>
<dbReference type="AlphaFoldDB" id="A0A6A4JS89"/>
<dbReference type="FunFam" id="1.20.1050.10:FF:000030">
    <property type="entry name" value="Glutathione S-transferase S1"/>
    <property type="match status" value="1"/>
</dbReference>
<keyword evidence="7" id="KW-1185">Reference proteome</keyword>
<dbReference type="EMBL" id="WIXP02000007">
    <property type="protein sequence ID" value="KAF6207934.1"/>
    <property type="molecule type" value="Genomic_DNA"/>
</dbReference>
<keyword evidence="2" id="KW-0808">Transferase</keyword>
<dbReference type="GO" id="GO:0004364">
    <property type="term" value="F:glutathione transferase activity"/>
    <property type="evidence" value="ECO:0007669"/>
    <property type="project" value="UniProtKB-EC"/>
</dbReference>
<sequence>MRRKGKTGLPSSSGRDFNMRSSSPPTQDLGRHLSALCVYRHAARTSVVTMPTYKLTYFDAKGLAEGIRLLLSYMGKDFEDNRLAFAMDPTSPWHKLKSELKYGKLPVLEIDGQQISQSTAICRYLADEAGLLGANAWENLQIDIIAGSVKDLAAGLAAIFAEQNADTKAEKLKVLKETTVPFYLNIYDDTVKDNNGYLANGKLSWVDLWFLGYAETLEAVVEEPIFDKNGSTNAPNLCTERKN</sequence>
<dbReference type="GO" id="GO:0006749">
    <property type="term" value="P:glutathione metabolic process"/>
    <property type="evidence" value="ECO:0007669"/>
    <property type="project" value="TreeGrafter"/>
</dbReference>
<evidence type="ECO:0000256" key="4">
    <source>
        <dbReference type="ARBA" id="ARBA00047960"/>
    </source>
</evidence>
<feature type="region of interest" description="Disordered" evidence="5">
    <location>
        <begin position="1"/>
        <end position="28"/>
    </location>
</feature>
<evidence type="ECO:0000256" key="5">
    <source>
        <dbReference type="SAM" id="MobiDB-lite"/>
    </source>
</evidence>
<dbReference type="CDD" id="cd03039">
    <property type="entry name" value="GST_N_Sigma_like"/>
    <property type="match status" value="1"/>
</dbReference>
<evidence type="ECO:0000256" key="1">
    <source>
        <dbReference type="ARBA" id="ARBA00012452"/>
    </source>
</evidence>
<dbReference type="EC" id="2.5.1.18" evidence="1"/>
<dbReference type="InterPro" id="IPR004046">
    <property type="entry name" value="GST_C"/>
</dbReference>
<organism evidence="6 7">
    <name type="scientific">Apolygus lucorum</name>
    <name type="common">Small green plant bug</name>
    <name type="synonym">Lygocoris lucorum</name>
    <dbReference type="NCBI Taxonomy" id="248454"/>
    <lineage>
        <taxon>Eukaryota</taxon>
        <taxon>Metazoa</taxon>
        <taxon>Ecdysozoa</taxon>
        <taxon>Arthropoda</taxon>
        <taxon>Hexapoda</taxon>
        <taxon>Insecta</taxon>
        <taxon>Pterygota</taxon>
        <taxon>Neoptera</taxon>
        <taxon>Paraneoptera</taxon>
        <taxon>Hemiptera</taxon>
        <taxon>Heteroptera</taxon>
        <taxon>Panheteroptera</taxon>
        <taxon>Cimicomorpha</taxon>
        <taxon>Miridae</taxon>
        <taxon>Mirini</taxon>
        <taxon>Apolygus</taxon>
    </lineage>
</organism>
<evidence type="ECO:0000313" key="6">
    <source>
        <dbReference type="EMBL" id="KAF6207934.1"/>
    </source>
</evidence>
<comment type="catalytic activity">
    <reaction evidence="4">
        <text>RX + glutathione = an S-substituted glutathione + a halide anion + H(+)</text>
        <dbReference type="Rhea" id="RHEA:16437"/>
        <dbReference type="ChEBI" id="CHEBI:15378"/>
        <dbReference type="ChEBI" id="CHEBI:16042"/>
        <dbReference type="ChEBI" id="CHEBI:17792"/>
        <dbReference type="ChEBI" id="CHEBI:57925"/>
        <dbReference type="ChEBI" id="CHEBI:90779"/>
        <dbReference type="EC" id="2.5.1.18"/>
    </reaction>
</comment>
<dbReference type="PROSITE" id="PS50404">
    <property type="entry name" value="GST_NTER"/>
    <property type="match status" value="1"/>
</dbReference>
<dbReference type="Pfam" id="PF02798">
    <property type="entry name" value="GST_N"/>
    <property type="match status" value="1"/>
</dbReference>
<dbReference type="OrthoDB" id="6583670at2759"/>
<protein>
    <recommendedName>
        <fullName evidence="1">glutathione transferase</fullName>
        <ecNumber evidence="1">2.5.1.18</ecNumber>
    </recommendedName>
</protein>
<reference evidence="6" key="1">
    <citation type="journal article" date="2021" name="Mol. Ecol. Resour.">
        <title>Apolygus lucorum genome provides insights into omnivorousness and mesophyll feeding.</title>
        <authorList>
            <person name="Liu Y."/>
            <person name="Liu H."/>
            <person name="Wang H."/>
            <person name="Huang T."/>
            <person name="Liu B."/>
            <person name="Yang B."/>
            <person name="Yin L."/>
            <person name="Li B."/>
            <person name="Zhang Y."/>
            <person name="Zhang S."/>
            <person name="Jiang F."/>
            <person name="Zhang X."/>
            <person name="Ren Y."/>
            <person name="Wang B."/>
            <person name="Wang S."/>
            <person name="Lu Y."/>
            <person name="Wu K."/>
            <person name="Fan W."/>
            <person name="Wang G."/>
        </authorList>
    </citation>
    <scope>NUCLEOTIDE SEQUENCE</scope>
    <source>
        <strain evidence="6">12Hb</strain>
    </source>
</reference>
<accession>A0A6A4JS89</accession>
<dbReference type="InterPro" id="IPR010987">
    <property type="entry name" value="Glutathione-S-Trfase_C-like"/>
</dbReference>
<dbReference type="InterPro" id="IPR040079">
    <property type="entry name" value="Glutathione_S-Trfase"/>
</dbReference>
<dbReference type="Gene3D" id="3.40.30.10">
    <property type="entry name" value="Glutaredoxin"/>
    <property type="match status" value="1"/>
</dbReference>
<dbReference type="PANTHER" id="PTHR11571">
    <property type="entry name" value="GLUTATHIONE S-TRANSFERASE"/>
    <property type="match status" value="1"/>
</dbReference>
<dbReference type="InterPro" id="IPR036282">
    <property type="entry name" value="Glutathione-S-Trfase_C_sf"/>
</dbReference>
<feature type="compositionally biased region" description="Polar residues" evidence="5">
    <location>
        <begin position="9"/>
        <end position="26"/>
    </location>
</feature>
<dbReference type="SUPFAM" id="SSF52833">
    <property type="entry name" value="Thioredoxin-like"/>
    <property type="match status" value="1"/>
</dbReference>
<dbReference type="InterPro" id="IPR036249">
    <property type="entry name" value="Thioredoxin-like_sf"/>
</dbReference>
<proteinExistence type="inferred from homology"/>
<dbReference type="FunFam" id="3.40.30.10:FF:000258">
    <property type="entry name" value="Glutathione S-transferase"/>
    <property type="match status" value="1"/>
</dbReference>
<evidence type="ECO:0000256" key="3">
    <source>
        <dbReference type="ARBA" id="ARBA00038317"/>
    </source>
</evidence>